<feature type="compositionally biased region" description="Acidic residues" evidence="1">
    <location>
        <begin position="64"/>
        <end position="106"/>
    </location>
</feature>
<sequence>MSRWGGRFAPNQENELRRLVKEPVQTWTREWVQPDPNKPFKVLKYVKTGHSIDFATQAALEAGMEGEQDDEPEQVQEVEADEGDQEQEQEQDNDDEDRDEEDEDGEQAATATAGAGAAVEGAESGVVVDGSGAAPASALPAHMQAEADAAAAVAGAGTTASASTTAATTEASSSSSISSSASSPSEPSTAGPQIDTADLLNAAAGIPATAAAALSAPILTAAATGSESVGGGGVQVASELNPPPDGVQPAAAVAAPVIVTTLDDASGVTGEGDGAGGGGGSAVPTRQEVRSVAGVATEVLIQAYTDRILVLVTQLRRVGCLIQATTSAPAHYVPSSALSSRPLLEQDDIDFSSDPFGDVPVSAYLEPPTTKSGAALPNPLPNTALLSLFGAPPAGQETLFSLYVSQIAAIVHARAGLPTPSNSRPPPPPSREEPDPRPVVVGLALQRLQSAAEDEGPGGFDEVDVLGEGERERFLEIMEMVLACRVW</sequence>
<evidence type="ECO:0000313" key="2">
    <source>
        <dbReference type="EMBL" id="CAD6917741.1"/>
    </source>
</evidence>
<organism evidence="3 4">
    <name type="scientific">Tilletia caries</name>
    <name type="common">wheat bunt fungus</name>
    <dbReference type="NCBI Taxonomy" id="13290"/>
    <lineage>
        <taxon>Eukaryota</taxon>
        <taxon>Fungi</taxon>
        <taxon>Dikarya</taxon>
        <taxon>Basidiomycota</taxon>
        <taxon>Ustilaginomycotina</taxon>
        <taxon>Exobasidiomycetes</taxon>
        <taxon>Tilletiales</taxon>
        <taxon>Tilletiaceae</taxon>
        <taxon>Tilletia</taxon>
    </lineage>
</organism>
<evidence type="ECO:0008006" key="6">
    <source>
        <dbReference type="Google" id="ProtNLM"/>
    </source>
</evidence>
<dbReference type="Proteomes" id="UP000836402">
    <property type="component" value="Unassembled WGS sequence"/>
</dbReference>
<keyword evidence="5" id="KW-1185">Reference proteome</keyword>
<comment type="caution">
    <text evidence="3">The sequence shown here is derived from an EMBL/GenBank/DDBJ whole genome shotgun (WGS) entry which is preliminary data.</text>
</comment>
<evidence type="ECO:0000256" key="1">
    <source>
        <dbReference type="SAM" id="MobiDB-lite"/>
    </source>
</evidence>
<feature type="region of interest" description="Disordered" evidence="1">
    <location>
        <begin position="230"/>
        <end position="249"/>
    </location>
</feature>
<reference evidence="2" key="3">
    <citation type="submission" date="2020-10" db="EMBL/GenBank/DDBJ databases">
        <authorList>
            <person name="Sedaghatjoo S."/>
        </authorList>
    </citation>
    <scope>NUCLEOTIDE SEQUENCE</scope>
    <source>
        <strain evidence="2">AZH3</strain>
    </source>
</reference>
<dbReference type="EMBL" id="CAJHJG010002121">
    <property type="protein sequence ID" value="CAD6917741.1"/>
    <property type="molecule type" value="Genomic_DNA"/>
</dbReference>
<dbReference type="PANTHER" id="PTHR31051">
    <property type="entry name" value="PROTEASOME ASSEMBLY CHAPERONE 3"/>
    <property type="match status" value="1"/>
</dbReference>
<gene>
    <name evidence="3" type="ORF">A4X03_0g1447</name>
    <name evidence="2" type="ORF">JKIAZH3_G2210</name>
</gene>
<feature type="region of interest" description="Disordered" evidence="1">
    <location>
        <begin position="57"/>
        <end position="123"/>
    </location>
</feature>
<dbReference type="EMBL" id="LWDD02000117">
    <property type="protein sequence ID" value="KAE8263748.1"/>
    <property type="molecule type" value="Genomic_DNA"/>
</dbReference>
<feature type="compositionally biased region" description="Low complexity" evidence="1">
    <location>
        <begin position="107"/>
        <end position="123"/>
    </location>
</feature>
<evidence type="ECO:0000313" key="5">
    <source>
        <dbReference type="Proteomes" id="UP000836402"/>
    </source>
</evidence>
<dbReference type="Proteomes" id="UP000077671">
    <property type="component" value="Unassembled WGS sequence"/>
</dbReference>
<dbReference type="InterPro" id="IPR018788">
    <property type="entry name" value="Proteasome_assmbl_chp_3"/>
</dbReference>
<feature type="region of interest" description="Disordered" evidence="1">
    <location>
        <begin position="165"/>
        <end position="193"/>
    </location>
</feature>
<dbReference type="Gene3D" id="3.30.230.90">
    <property type="match status" value="1"/>
</dbReference>
<name>A0A177UQS1_9BASI</name>
<proteinExistence type="predicted"/>
<dbReference type="GO" id="GO:0043248">
    <property type="term" value="P:proteasome assembly"/>
    <property type="evidence" value="ECO:0007669"/>
    <property type="project" value="InterPro"/>
</dbReference>
<evidence type="ECO:0000313" key="4">
    <source>
        <dbReference type="Proteomes" id="UP000077671"/>
    </source>
</evidence>
<dbReference type="PANTHER" id="PTHR31051:SF1">
    <property type="entry name" value="PROTEASOME ASSEMBLY CHAPERONE 3"/>
    <property type="match status" value="1"/>
</dbReference>
<evidence type="ECO:0000313" key="3">
    <source>
        <dbReference type="EMBL" id="KAE8263748.1"/>
    </source>
</evidence>
<dbReference type="InterPro" id="IPR053720">
    <property type="entry name" value="Psm_Assembly_Chaperone"/>
</dbReference>
<feature type="compositionally biased region" description="Low complexity" evidence="1">
    <location>
        <begin position="165"/>
        <end position="192"/>
    </location>
</feature>
<protein>
    <recommendedName>
        <fullName evidence="6">Proteasome assembly chaperone 3</fullName>
    </recommendedName>
</protein>
<dbReference type="AlphaFoldDB" id="A0A177UQS1"/>
<reference evidence="3" key="2">
    <citation type="journal article" date="2019" name="IMA Fungus">
        <title>Genome sequencing and comparison of five Tilletia species to identify candidate genes for the detection of regulated species infecting wheat.</title>
        <authorList>
            <person name="Nguyen H.D.T."/>
            <person name="Sultana T."/>
            <person name="Kesanakurti P."/>
            <person name="Hambleton S."/>
        </authorList>
    </citation>
    <scope>NUCLEOTIDE SEQUENCE</scope>
    <source>
        <strain evidence="3">DAOMC 238032</strain>
    </source>
</reference>
<accession>A0A177UQS1</accession>
<feature type="region of interest" description="Disordered" evidence="1">
    <location>
        <begin position="416"/>
        <end position="437"/>
    </location>
</feature>
<reference evidence="3" key="1">
    <citation type="submission" date="2016-04" db="EMBL/GenBank/DDBJ databases">
        <authorList>
            <person name="Nguyen H.D."/>
            <person name="Kesanakurti P."/>
            <person name="Cullis J."/>
            <person name="Levesque C.A."/>
            <person name="Hambleton S."/>
        </authorList>
    </citation>
    <scope>NUCLEOTIDE SEQUENCE</scope>
    <source>
        <strain evidence="3">DAOMC 238032</strain>
    </source>
</reference>